<evidence type="ECO:0000256" key="2">
    <source>
        <dbReference type="ARBA" id="ARBA00010421"/>
    </source>
</evidence>
<dbReference type="GO" id="GO:0003824">
    <property type="term" value="F:catalytic activity"/>
    <property type="evidence" value="ECO:0007669"/>
    <property type="project" value="InterPro"/>
</dbReference>
<dbReference type="AlphaFoldDB" id="A0AAJ0BVG2"/>
<evidence type="ECO:0000256" key="3">
    <source>
        <dbReference type="ARBA" id="ARBA00022525"/>
    </source>
</evidence>
<comment type="caution">
    <text evidence="4">The sequence shown here is derived from an EMBL/GenBank/DDBJ whole genome shotgun (WGS) entry which is preliminary data.</text>
</comment>
<gene>
    <name evidence="4" type="ORF">QBC33DRAFT_593245</name>
</gene>
<name>A0AAJ0BVG2_9PEZI</name>
<dbReference type="GO" id="GO:0005576">
    <property type="term" value="C:extracellular region"/>
    <property type="evidence" value="ECO:0007669"/>
    <property type="project" value="UniProtKB-SubCell"/>
</dbReference>
<dbReference type="InterPro" id="IPR036908">
    <property type="entry name" value="RlpA-like_sf"/>
</dbReference>
<dbReference type="RefSeq" id="XP_060281432.1">
    <property type="nucleotide sequence ID" value="XM_060431717.1"/>
</dbReference>
<dbReference type="InterPro" id="IPR035994">
    <property type="entry name" value="Nucleoside_phosphorylase_sf"/>
</dbReference>
<accession>A0AAJ0BVG2</accession>
<keyword evidence="5" id="KW-1185">Reference proteome</keyword>
<dbReference type="GO" id="GO:0009116">
    <property type="term" value="P:nucleoside metabolic process"/>
    <property type="evidence" value="ECO:0007669"/>
    <property type="project" value="InterPro"/>
</dbReference>
<reference evidence="4" key="1">
    <citation type="submission" date="2023-06" db="EMBL/GenBank/DDBJ databases">
        <title>Genome-scale phylogeny and comparative genomics of the fungal order Sordariales.</title>
        <authorList>
            <consortium name="Lawrence Berkeley National Laboratory"/>
            <person name="Hensen N."/>
            <person name="Bonometti L."/>
            <person name="Westerberg I."/>
            <person name="Brannstrom I.O."/>
            <person name="Guillou S."/>
            <person name="Cros-Aarteil S."/>
            <person name="Calhoun S."/>
            <person name="Haridas S."/>
            <person name="Kuo A."/>
            <person name="Mondo S."/>
            <person name="Pangilinan J."/>
            <person name="Riley R."/>
            <person name="Labutti K."/>
            <person name="Andreopoulos B."/>
            <person name="Lipzen A."/>
            <person name="Chen C."/>
            <person name="Yanf M."/>
            <person name="Daum C."/>
            <person name="Ng V."/>
            <person name="Clum A."/>
            <person name="Steindorff A."/>
            <person name="Ohm R."/>
            <person name="Martin F."/>
            <person name="Silar P."/>
            <person name="Natvig D."/>
            <person name="Lalanne C."/>
            <person name="Gautier V."/>
            <person name="Ament-Velasquez S.L."/>
            <person name="Kruys A."/>
            <person name="Hutchinson M.I."/>
            <person name="Powell A.J."/>
            <person name="Barry K."/>
            <person name="Miller A.N."/>
            <person name="Grigoriev I.V."/>
            <person name="Debuchy R."/>
            <person name="Gladieux P."/>
            <person name="Thoren M.H."/>
            <person name="Johannesson H."/>
        </authorList>
    </citation>
    <scope>NUCLEOTIDE SEQUENCE</scope>
    <source>
        <strain evidence="4">8032-3</strain>
    </source>
</reference>
<dbReference type="InterPro" id="IPR010829">
    <property type="entry name" value="Cerato-platanin"/>
</dbReference>
<evidence type="ECO:0000313" key="5">
    <source>
        <dbReference type="Proteomes" id="UP001244011"/>
    </source>
</evidence>
<sequence length="159" mass="17669">MTRPKRYRNRKVEHGTEKVIEARAAACVEAHASLVRAVGSGEKLMKNARAKDKLTNKYNVIDLKMEAAGTMNRIPVGVIPMAPACVKAVLNEISLRKQRRTCWKLEYRGLTLNILAVDRAKMDFDISLRAMDALTDGQSQMLGRIDVNAMKVPVAAYGI</sequence>
<dbReference type="EMBL" id="MU839016">
    <property type="protein sequence ID" value="KAK1765219.1"/>
    <property type="molecule type" value="Genomic_DNA"/>
</dbReference>
<evidence type="ECO:0000313" key="4">
    <source>
        <dbReference type="EMBL" id="KAK1765219.1"/>
    </source>
</evidence>
<dbReference type="GeneID" id="85314904"/>
<organism evidence="4 5">
    <name type="scientific">Phialemonium atrogriseum</name>
    <dbReference type="NCBI Taxonomy" id="1093897"/>
    <lineage>
        <taxon>Eukaryota</taxon>
        <taxon>Fungi</taxon>
        <taxon>Dikarya</taxon>
        <taxon>Ascomycota</taxon>
        <taxon>Pezizomycotina</taxon>
        <taxon>Sordariomycetes</taxon>
        <taxon>Sordariomycetidae</taxon>
        <taxon>Cephalothecales</taxon>
        <taxon>Cephalothecaceae</taxon>
        <taxon>Phialemonium</taxon>
    </lineage>
</organism>
<keyword evidence="3" id="KW-0964">Secreted</keyword>
<evidence type="ECO:0000256" key="1">
    <source>
        <dbReference type="ARBA" id="ARBA00004613"/>
    </source>
</evidence>
<dbReference type="Pfam" id="PF07249">
    <property type="entry name" value="Cerato-platanin"/>
    <property type="match status" value="1"/>
</dbReference>
<proteinExistence type="inferred from homology"/>
<comment type="subcellular location">
    <subcellularLocation>
        <location evidence="1">Secreted</location>
    </subcellularLocation>
</comment>
<dbReference type="CDD" id="cd22778">
    <property type="entry name" value="DPBB_CEPL-like"/>
    <property type="match status" value="1"/>
</dbReference>
<dbReference type="Gene3D" id="3.40.50.1580">
    <property type="entry name" value="Nucleoside phosphorylase domain"/>
    <property type="match status" value="1"/>
</dbReference>
<comment type="similarity">
    <text evidence="2">Belongs to the cerato-platanin family.</text>
</comment>
<dbReference type="Gene3D" id="2.40.40.10">
    <property type="entry name" value="RlpA-like domain"/>
    <property type="match status" value="1"/>
</dbReference>
<dbReference type="Proteomes" id="UP001244011">
    <property type="component" value="Unassembled WGS sequence"/>
</dbReference>
<protein>
    <submittedName>
        <fullName evidence="4">Uncharacterized protein</fullName>
    </submittedName>
</protein>